<organism evidence="15 16">
    <name type="scientific">Insulibacter thermoxylanivorax</name>
    <dbReference type="NCBI Taxonomy" id="2749268"/>
    <lineage>
        <taxon>Bacteria</taxon>
        <taxon>Bacillati</taxon>
        <taxon>Bacillota</taxon>
        <taxon>Bacilli</taxon>
        <taxon>Bacillales</taxon>
        <taxon>Paenibacillaceae</taxon>
        <taxon>Insulibacter</taxon>
    </lineage>
</organism>
<dbReference type="Gene3D" id="1.10.1040.10">
    <property type="entry name" value="N-(1-d-carboxylethyl)-l-norvaline Dehydrogenase, domain 2"/>
    <property type="match status" value="1"/>
</dbReference>
<dbReference type="Proteomes" id="UP000654993">
    <property type="component" value="Unassembled WGS sequence"/>
</dbReference>
<dbReference type="GO" id="GO:0015940">
    <property type="term" value="P:pantothenate biosynthetic process"/>
    <property type="evidence" value="ECO:0007669"/>
    <property type="project" value="UniProtKB-KW"/>
</dbReference>
<evidence type="ECO:0000256" key="10">
    <source>
        <dbReference type="ARBA" id="ARBA00048793"/>
    </source>
</evidence>
<feature type="region of interest" description="Disordered" evidence="12">
    <location>
        <begin position="144"/>
        <end position="166"/>
    </location>
</feature>
<evidence type="ECO:0000256" key="7">
    <source>
        <dbReference type="ARBA" id="ARBA00022857"/>
    </source>
</evidence>
<dbReference type="InterPro" id="IPR050838">
    <property type="entry name" value="Ketopantoate_reductase"/>
</dbReference>
<dbReference type="SUPFAM" id="SSF51735">
    <property type="entry name" value="NAD(P)-binding Rossmann-fold domains"/>
    <property type="match status" value="1"/>
</dbReference>
<evidence type="ECO:0000259" key="13">
    <source>
        <dbReference type="Pfam" id="PF02558"/>
    </source>
</evidence>
<keyword evidence="8 11" id="KW-0560">Oxidoreductase</keyword>
<proteinExistence type="inferred from homology"/>
<dbReference type="InterPro" id="IPR013752">
    <property type="entry name" value="KPA_reductase"/>
</dbReference>
<dbReference type="Pfam" id="PF02558">
    <property type="entry name" value="ApbA"/>
    <property type="match status" value="1"/>
</dbReference>
<dbReference type="InterPro" id="IPR036291">
    <property type="entry name" value="NAD(P)-bd_dom_sf"/>
</dbReference>
<name>A0A916QB20_9BACL</name>
<dbReference type="Pfam" id="PF08546">
    <property type="entry name" value="ApbA_C"/>
    <property type="match status" value="1"/>
</dbReference>
<feature type="domain" description="Ketopantoate reductase C-terminal" evidence="14">
    <location>
        <begin position="195"/>
        <end position="316"/>
    </location>
</feature>
<evidence type="ECO:0000256" key="1">
    <source>
        <dbReference type="ARBA" id="ARBA00002919"/>
    </source>
</evidence>
<keyword evidence="7 11" id="KW-0521">NADP</keyword>
<accession>A0A916QB20</accession>
<comment type="caution">
    <text evidence="15">The sequence shown here is derived from an EMBL/GenBank/DDBJ whole genome shotgun (WGS) entry which is preliminary data.</text>
</comment>
<evidence type="ECO:0000256" key="9">
    <source>
        <dbReference type="ARBA" id="ARBA00032024"/>
    </source>
</evidence>
<dbReference type="AlphaFoldDB" id="A0A916QB20"/>
<dbReference type="GO" id="GO:0008677">
    <property type="term" value="F:2-dehydropantoate 2-reductase activity"/>
    <property type="evidence" value="ECO:0007669"/>
    <property type="project" value="UniProtKB-EC"/>
</dbReference>
<dbReference type="InterPro" id="IPR013332">
    <property type="entry name" value="KPR_N"/>
</dbReference>
<evidence type="ECO:0000256" key="11">
    <source>
        <dbReference type="RuleBase" id="RU362068"/>
    </source>
</evidence>
<comment type="pathway">
    <text evidence="2 11">Cofactor biosynthesis; (R)-pantothenate biosynthesis; (R)-pantoate from 3-methyl-2-oxobutanoate: step 2/2.</text>
</comment>
<evidence type="ECO:0000259" key="14">
    <source>
        <dbReference type="Pfam" id="PF08546"/>
    </source>
</evidence>
<dbReference type="EC" id="1.1.1.169" evidence="4 11"/>
<evidence type="ECO:0000313" key="16">
    <source>
        <dbReference type="Proteomes" id="UP000654993"/>
    </source>
</evidence>
<dbReference type="InterPro" id="IPR003710">
    <property type="entry name" value="ApbA"/>
</dbReference>
<gene>
    <name evidence="15" type="primary">panE</name>
    <name evidence="15" type="ORF">PRECH8_07530</name>
</gene>
<evidence type="ECO:0000256" key="12">
    <source>
        <dbReference type="SAM" id="MobiDB-lite"/>
    </source>
</evidence>
<dbReference type="Gene3D" id="3.40.50.720">
    <property type="entry name" value="NAD(P)-binding Rossmann-like Domain"/>
    <property type="match status" value="1"/>
</dbReference>
<comment type="similarity">
    <text evidence="3 11">Belongs to the ketopantoate reductase family.</text>
</comment>
<comment type="function">
    <text evidence="1 11">Catalyzes the NADPH-dependent reduction of ketopantoate into pantoic acid.</text>
</comment>
<dbReference type="FunFam" id="1.10.1040.10:FF:000017">
    <property type="entry name" value="2-dehydropantoate 2-reductase"/>
    <property type="match status" value="1"/>
</dbReference>
<dbReference type="PANTHER" id="PTHR43765:SF2">
    <property type="entry name" value="2-DEHYDROPANTOATE 2-REDUCTASE"/>
    <property type="match status" value="1"/>
</dbReference>
<evidence type="ECO:0000256" key="3">
    <source>
        <dbReference type="ARBA" id="ARBA00007870"/>
    </source>
</evidence>
<reference evidence="15" key="1">
    <citation type="submission" date="2020-08" db="EMBL/GenBank/DDBJ databases">
        <authorList>
            <person name="Uke A."/>
            <person name="Chhe C."/>
            <person name="Baramee S."/>
            <person name="Kosugi A."/>
        </authorList>
    </citation>
    <scope>NUCLEOTIDE SEQUENCE</scope>
    <source>
        <strain evidence="15">DA-C8</strain>
    </source>
</reference>
<keyword evidence="6 11" id="KW-0566">Pantothenate biosynthesis</keyword>
<keyword evidence="16" id="KW-1185">Reference proteome</keyword>
<feature type="domain" description="Ketopantoate reductase N-terminal" evidence="13">
    <location>
        <begin position="3"/>
        <end position="160"/>
    </location>
</feature>
<dbReference type="GO" id="GO:0005737">
    <property type="term" value="C:cytoplasm"/>
    <property type="evidence" value="ECO:0007669"/>
    <property type="project" value="TreeGrafter"/>
</dbReference>
<protein>
    <recommendedName>
        <fullName evidence="5 11">2-dehydropantoate 2-reductase</fullName>
        <ecNumber evidence="4 11">1.1.1.169</ecNumber>
    </recommendedName>
    <alternativeName>
        <fullName evidence="9 11">Ketopantoate reductase</fullName>
    </alternativeName>
</protein>
<comment type="catalytic activity">
    <reaction evidence="10 11">
        <text>(R)-pantoate + NADP(+) = 2-dehydropantoate + NADPH + H(+)</text>
        <dbReference type="Rhea" id="RHEA:16233"/>
        <dbReference type="ChEBI" id="CHEBI:11561"/>
        <dbReference type="ChEBI" id="CHEBI:15378"/>
        <dbReference type="ChEBI" id="CHEBI:15980"/>
        <dbReference type="ChEBI" id="CHEBI:57783"/>
        <dbReference type="ChEBI" id="CHEBI:58349"/>
        <dbReference type="EC" id="1.1.1.169"/>
    </reaction>
</comment>
<evidence type="ECO:0000256" key="5">
    <source>
        <dbReference type="ARBA" id="ARBA00019465"/>
    </source>
</evidence>
<evidence type="ECO:0000313" key="15">
    <source>
        <dbReference type="EMBL" id="GFR37457.1"/>
    </source>
</evidence>
<dbReference type="SUPFAM" id="SSF48179">
    <property type="entry name" value="6-phosphogluconate dehydrogenase C-terminal domain-like"/>
    <property type="match status" value="1"/>
</dbReference>
<dbReference type="PANTHER" id="PTHR43765">
    <property type="entry name" value="2-DEHYDROPANTOATE 2-REDUCTASE-RELATED"/>
    <property type="match status" value="1"/>
</dbReference>
<dbReference type="InterPro" id="IPR013328">
    <property type="entry name" value="6PGD_dom2"/>
</dbReference>
<evidence type="ECO:0000256" key="4">
    <source>
        <dbReference type="ARBA" id="ARBA00013014"/>
    </source>
</evidence>
<reference evidence="15" key="2">
    <citation type="journal article" date="2021" name="Data Brief">
        <title>Draft genome sequence data of the facultative, thermophilic, xylanolytic bacterium Paenibacillus sp. strain DA-C8.</title>
        <authorList>
            <person name="Chhe C."/>
            <person name="Uke A."/>
            <person name="Baramee S."/>
            <person name="Ungkulpasvich U."/>
            <person name="Tachaapaikoon C."/>
            <person name="Pason P."/>
            <person name="Waeonukul R."/>
            <person name="Ratanakhanokchai K."/>
            <person name="Kosugi A."/>
        </authorList>
    </citation>
    <scope>NUCLEOTIDE SEQUENCE</scope>
    <source>
        <strain evidence="15">DA-C8</strain>
    </source>
</reference>
<dbReference type="RefSeq" id="WP_200965737.1">
    <property type="nucleotide sequence ID" value="NZ_BMAQ01000005.1"/>
</dbReference>
<evidence type="ECO:0000256" key="6">
    <source>
        <dbReference type="ARBA" id="ARBA00022655"/>
    </source>
</evidence>
<dbReference type="InterPro" id="IPR008927">
    <property type="entry name" value="6-PGluconate_DH-like_C_sf"/>
</dbReference>
<dbReference type="GO" id="GO:0050661">
    <property type="term" value="F:NADP binding"/>
    <property type="evidence" value="ECO:0007669"/>
    <property type="project" value="TreeGrafter"/>
</dbReference>
<evidence type="ECO:0000256" key="8">
    <source>
        <dbReference type="ARBA" id="ARBA00023002"/>
    </source>
</evidence>
<sequence length="319" mass="34798">MRIWVLGGGAIGLLYAAKLRASGADVMLLTRTREQAAKIAASGIEVCDEKGSWNIPCVSIAVDDLTQPGELGEEAPEWILLTVKQYGITERMLAWLNSLGQASPRMKLLAMQNGLGHLERLAAHLPPERLYAAVVSEGALRTGPASVQHTGSGVTKIGAAAPDGEGEMQRRRTLRDLQKVLQNAGFESILSKQLIDDLWHKLIINSVINPLTALLGIPNGELIEHQSLLTVMRQLMEEARTVAARSGAQTDDSIWESILEVCRRTASNRSSMLQDLEAGRPTELRWINGAVVEAARRCGLSVPTHETILQLVQAKERIR</sequence>
<dbReference type="NCBIfam" id="TIGR00745">
    <property type="entry name" value="apbA_panE"/>
    <property type="match status" value="1"/>
</dbReference>
<dbReference type="EMBL" id="BMAQ01000005">
    <property type="protein sequence ID" value="GFR37457.1"/>
    <property type="molecule type" value="Genomic_DNA"/>
</dbReference>
<evidence type="ECO:0000256" key="2">
    <source>
        <dbReference type="ARBA" id="ARBA00004994"/>
    </source>
</evidence>